<dbReference type="NCBIfam" id="TIGR03594">
    <property type="entry name" value="GTPase_EngA"/>
    <property type="match status" value="1"/>
</dbReference>
<dbReference type="GO" id="GO:0043022">
    <property type="term" value="F:ribosome binding"/>
    <property type="evidence" value="ECO:0007669"/>
    <property type="project" value="TreeGrafter"/>
</dbReference>
<feature type="binding site" evidence="8">
    <location>
        <begin position="180"/>
        <end position="187"/>
    </location>
    <ligand>
        <name>GTP</name>
        <dbReference type="ChEBI" id="CHEBI:37565"/>
        <label>2</label>
    </ligand>
</feature>
<dbReference type="SUPFAM" id="SSF52540">
    <property type="entry name" value="P-loop containing nucleoside triphosphate hydrolases"/>
    <property type="match status" value="2"/>
</dbReference>
<evidence type="ECO:0000256" key="4">
    <source>
        <dbReference type="ARBA" id="ARBA00022737"/>
    </source>
</evidence>
<keyword evidence="13" id="KW-1185">Reference proteome</keyword>
<dbReference type="InterPro" id="IPR016484">
    <property type="entry name" value="GTPase_Der"/>
</dbReference>
<comment type="caution">
    <text evidence="12">The sequence shown here is derived from an EMBL/GenBank/DDBJ whole genome shotgun (WGS) entry which is preliminary data.</text>
</comment>
<dbReference type="PROSITE" id="PS51712">
    <property type="entry name" value="G_ENGA"/>
    <property type="match status" value="2"/>
</dbReference>
<feature type="binding site" evidence="8">
    <location>
        <begin position="227"/>
        <end position="231"/>
    </location>
    <ligand>
        <name>GTP</name>
        <dbReference type="ChEBI" id="CHEBI:37565"/>
        <label>2</label>
    </ligand>
</feature>
<dbReference type="RefSeq" id="WP_181860264.1">
    <property type="nucleotide sequence ID" value="NZ_QQBG01000007.1"/>
</dbReference>
<keyword evidence="5 8" id="KW-0547">Nucleotide-binding</keyword>
<comment type="function">
    <text evidence="8 10">GTPase that plays an essential role in the late steps of ribosome biogenesis.</text>
</comment>
<dbReference type="Gene3D" id="3.40.50.300">
    <property type="entry name" value="P-loop containing nucleotide triphosphate hydrolases"/>
    <property type="match status" value="2"/>
</dbReference>
<dbReference type="PANTHER" id="PTHR43834:SF6">
    <property type="entry name" value="GTPASE DER"/>
    <property type="match status" value="1"/>
</dbReference>
<evidence type="ECO:0000313" key="12">
    <source>
        <dbReference type="EMBL" id="RDB31829.1"/>
    </source>
</evidence>
<dbReference type="InterPro" id="IPR005225">
    <property type="entry name" value="Small_GTP-bd"/>
</dbReference>
<dbReference type="InterPro" id="IPR032859">
    <property type="entry name" value="KH_dom-like"/>
</dbReference>
<evidence type="ECO:0000256" key="1">
    <source>
        <dbReference type="ARBA" id="ARBA00008279"/>
    </source>
</evidence>
<name>A0A369KB43_9BACT</name>
<evidence type="ECO:0000256" key="7">
    <source>
        <dbReference type="ARBA" id="ARBA00032345"/>
    </source>
</evidence>
<dbReference type="Proteomes" id="UP000253816">
    <property type="component" value="Unassembled WGS sequence"/>
</dbReference>
<sequence>MLPVLAIVGRPNVGKSTLFNAICGHRLSIVEASEGVTRDRLYAQSSCLGKEFTFIDTGGMVPSDDPLTQQIFKQAQMAIEEADVVILVVDVRAGLVGLDQELIELLRKSQKPVYVAANKVDTEKWRLFAHDFEVSGFPVYPICAAQGTGVLELLECALAPFKTKEQEEEKEQSIRTAILGRPNVGKSTLMNQILGSERSVIGEYAGTTTDSVDSPFSWNDQNFILTDTAGIRRKKRENILLDKLSFIRTERALERSDVAVLVLDAMTGVTAQEKRIAQMVFEFGRGCVVYLNKWDLSQGKRMEHAIKALELELPFLRKAPIVVGSAKEGRNIEVLLQAILDVYSSYKKRISTGELNRFLAETVAAHPPPAVQGKRLRLYYMTQAGTAPPEFVAFVNTTSCVSESWQRFLLNQLASSFGFQGVPIRFYLRGKPPRRGNKD</sequence>
<dbReference type="CDD" id="cd01894">
    <property type="entry name" value="EngA1"/>
    <property type="match status" value="1"/>
</dbReference>
<dbReference type="CDD" id="cd01895">
    <property type="entry name" value="EngA2"/>
    <property type="match status" value="1"/>
</dbReference>
<feature type="binding site" evidence="8">
    <location>
        <begin position="56"/>
        <end position="60"/>
    </location>
    <ligand>
        <name>GTP</name>
        <dbReference type="ChEBI" id="CHEBI:37565"/>
        <label>1</label>
    </ligand>
</feature>
<feature type="binding site" evidence="8">
    <location>
        <begin position="118"/>
        <end position="121"/>
    </location>
    <ligand>
        <name>GTP</name>
        <dbReference type="ChEBI" id="CHEBI:37565"/>
        <label>1</label>
    </ligand>
</feature>
<evidence type="ECO:0000256" key="6">
    <source>
        <dbReference type="ARBA" id="ARBA00023134"/>
    </source>
</evidence>
<evidence type="ECO:0000256" key="3">
    <source>
        <dbReference type="ARBA" id="ARBA00022517"/>
    </source>
</evidence>
<evidence type="ECO:0000259" key="11">
    <source>
        <dbReference type="PROSITE" id="PS51712"/>
    </source>
</evidence>
<feature type="domain" description="EngA-type G" evidence="11">
    <location>
        <begin position="3"/>
        <end position="165"/>
    </location>
</feature>
<protein>
    <recommendedName>
        <fullName evidence="2 8">GTPase Der</fullName>
    </recommendedName>
    <alternativeName>
        <fullName evidence="7 8">GTP-binding protein EngA</fullName>
    </alternativeName>
</protein>
<dbReference type="EMBL" id="QQBG01000007">
    <property type="protein sequence ID" value="RDB31829.1"/>
    <property type="molecule type" value="Genomic_DNA"/>
</dbReference>
<dbReference type="InterPro" id="IPR015946">
    <property type="entry name" value="KH_dom-like_a/b"/>
</dbReference>
<proteinExistence type="inferred from homology"/>
<dbReference type="AlphaFoldDB" id="A0A369KB43"/>
<dbReference type="PRINTS" id="PR00326">
    <property type="entry name" value="GTP1OBG"/>
</dbReference>
<dbReference type="InterPro" id="IPR031166">
    <property type="entry name" value="G_ENGA"/>
</dbReference>
<dbReference type="FunFam" id="3.30.300.20:FF:000004">
    <property type="entry name" value="GTPase Der"/>
    <property type="match status" value="1"/>
</dbReference>
<feature type="binding site" evidence="8">
    <location>
        <begin position="9"/>
        <end position="16"/>
    </location>
    <ligand>
        <name>GTP</name>
        <dbReference type="ChEBI" id="CHEBI:37565"/>
        <label>1</label>
    </ligand>
</feature>
<keyword evidence="6 8" id="KW-0342">GTP-binding</keyword>
<gene>
    <name evidence="8" type="primary">der</name>
    <name evidence="12" type="ORF">HAT2_00062</name>
</gene>
<evidence type="ECO:0000256" key="9">
    <source>
        <dbReference type="PROSITE-ProRule" id="PRU01049"/>
    </source>
</evidence>
<dbReference type="HAMAP" id="MF_00195">
    <property type="entry name" value="GTPase_Der"/>
    <property type="match status" value="1"/>
</dbReference>
<dbReference type="GO" id="GO:0042254">
    <property type="term" value="P:ribosome biogenesis"/>
    <property type="evidence" value="ECO:0007669"/>
    <property type="project" value="UniProtKB-KW"/>
</dbReference>
<dbReference type="Pfam" id="PF01926">
    <property type="entry name" value="MMR_HSR1"/>
    <property type="match status" value="2"/>
</dbReference>
<evidence type="ECO:0000256" key="8">
    <source>
        <dbReference type="HAMAP-Rule" id="MF_00195"/>
    </source>
</evidence>
<dbReference type="NCBIfam" id="TIGR00231">
    <property type="entry name" value="small_GTP"/>
    <property type="match status" value="2"/>
</dbReference>
<dbReference type="InterPro" id="IPR006073">
    <property type="entry name" value="GTP-bd"/>
</dbReference>
<reference evidence="12 13" key="1">
    <citation type="submission" date="2018-07" db="EMBL/GenBank/DDBJ databases">
        <title>Comparative genomics of the Candidatus Parilichlamydiaceae reveals evidence of convergent evolution and genome reduction in the phylum Chlamydiae.</title>
        <authorList>
            <person name="Taylor-Brown A."/>
            <person name="Polkinghorne A."/>
        </authorList>
    </citation>
    <scope>NUCLEOTIDE SEQUENCE [LARGE SCALE GENOMIC DNA]</scope>
    <source>
        <strain evidence="12 13">Hat2</strain>
    </source>
</reference>
<dbReference type="InterPro" id="IPR027417">
    <property type="entry name" value="P-loop_NTPase"/>
</dbReference>
<organism evidence="12 13">
    <name type="scientific">Candidatus Similichlamydia laticola</name>
    <dbReference type="NCBI Taxonomy" id="2170265"/>
    <lineage>
        <taxon>Bacteria</taxon>
        <taxon>Pseudomonadati</taxon>
        <taxon>Chlamydiota</taxon>
        <taxon>Chlamydiia</taxon>
        <taxon>Parachlamydiales</taxon>
        <taxon>Candidatus Parilichlamydiaceae</taxon>
        <taxon>Candidatus Similichlamydia</taxon>
    </lineage>
</organism>
<evidence type="ECO:0000313" key="13">
    <source>
        <dbReference type="Proteomes" id="UP000253816"/>
    </source>
</evidence>
<evidence type="ECO:0000256" key="5">
    <source>
        <dbReference type="ARBA" id="ARBA00022741"/>
    </source>
</evidence>
<dbReference type="GO" id="GO:0005525">
    <property type="term" value="F:GTP binding"/>
    <property type="evidence" value="ECO:0007669"/>
    <property type="project" value="UniProtKB-UniRule"/>
</dbReference>
<dbReference type="Gene3D" id="3.30.300.20">
    <property type="match status" value="1"/>
</dbReference>
<dbReference type="PIRSF" id="PIRSF006485">
    <property type="entry name" value="GTP-binding_EngA"/>
    <property type="match status" value="1"/>
</dbReference>
<evidence type="ECO:0000256" key="10">
    <source>
        <dbReference type="RuleBase" id="RU004481"/>
    </source>
</evidence>
<keyword evidence="4 10" id="KW-0677">Repeat</keyword>
<keyword evidence="3 8" id="KW-0690">Ribosome biogenesis</keyword>
<comment type="similarity">
    <text evidence="1 8 9 10">Belongs to the TRAFAC class TrmE-Era-EngA-EngB-Septin-like GTPase superfamily. EngA (Der) GTPase family.</text>
</comment>
<comment type="subunit">
    <text evidence="8">Associates with the 50S ribosomal subunit.</text>
</comment>
<evidence type="ECO:0000256" key="2">
    <source>
        <dbReference type="ARBA" id="ARBA00020953"/>
    </source>
</evidence>
<dbReference type="Pfam" id="PF14714">
    <property type="entry name" value="KH_dom-like"/>
    <property type="match status" value="1"/>
</dbReference>
<feature type="domain" description="EngA-type G" evidence="11">
    <location>
        <begin position="174"/>
        <end position="347"/>
    </location>
</feature>
<dbReference type="PANTHER" id="PTHR43834">
    <property type="entry name" value="GTPASE DER"/>
    <property type="match status" value="1"/>
</dbReference>
<accession>A0A369KB43</accession>
<feature type="binding site" evidence="8">
    <location>
        <begin position="292"/>
        <end position="295"/>
    </location>
    <ligand>
        <name>GTP</name>
        <dbReference type="ChEBI" id="CHEBI:37565"/>
        <label>2</label>
    </ligand>
</feature>